<feature type="disulfide bond" evidence="14">
    <location>
        <begin position="2166"/>
        <end position="2181"/>
    </location>
</feature>
<accession>A0A3B4CVX9</accession>
<feature type="disulfide bond" evidence="14">
    <location>
        <begin position="1399"/>
        <end position="1417"/>
    </location>
</feature>
<evidence type="ECO:0000256" key="7">
    <source>
        <dbReference type="ARBA" id="ARBA00022737"/>
    </source>
</evidence>
<dbReference type="InterPro" id="IPR036055">
    <property type="entry name" value="LDL_receptor-like_sf"/>
</dbReference>
<dbReference type="FunFam" id="2.20.100.10:FF:000002">
    <property type="entry name" value="Unc-5 netrin receptor C"/>
    <property type="match status" value="2"/>
</dbReference>
<feature type="disulfide bond" evidence="14">
    <location>
        <begin position="2309"/>
        <end position="2324"/>
    </location>
</feature>
<feature type="domain" description="VWFD" evidence="19">
    <location>
        <begin position="537"/>
        <end position="710"/>
    </location>
</feature>
<name>A0A3B4CVX9_PYGNA</name>
<dbReference type="FunFam" id="2.20.100.10:FF:000080">
    <property type="entry name" value="SCO-spondin"/>
    <property type="match status" value="1"/>
</dbReference>
<dbReference type="OMA" id="QTKNELC"/>
<dbReference type="FunFam" id="4.10.400.10:FF:000034">
    <property type="entry name" value="Low-density lipoprotein receptor-related protein 2"/>
    <property type="match status" value="1"/>
</dbReference>
<reference evidence="20" key="2">
    <citation type="submission" date="2025-08" db="UniProtKB">
        <authorList>
            <consortium name="Ensembl"/>
        </authorList>
    </citation>
    <scope>IDENTIFICATION</scope>
</reference>
<feature type="disulfide bond" evidence="14">
    <location>
        <begin position="2144"/>
        <end position="2156"/>
    </location>
</feature>
<keyword evidence="7" id="KW-0677">Repeat</keyword>
<dbReference type="PROSITE" id="PS50022">
    <property type="entry name" value="FA58C_3"/>
    <property type="match status" value="1"/>
</dbReference>
<dbReference type="PROSITE" id="PS50184">
    <property type="entry name" value="VWFC_2"/>
    <property type="match status" value="2"/>
</dbReference>
<feature type="disulfide bond" evidence="14">
    <location>
        <begin position="2337"/>
        <end position="2355"/>
    </location>
</feature>
<feature type="disulfide bond" evidence="14">
    <location>
        <begin position="2290"/>
        <end position="2302"/>
    </location>
</feature>
<dbReference type="PANTHER" id="PTHR11339">
    <property type="entry name" value="EXTRACELLULAR MATRIX GLYCOPROTEIN RELATED"/>
    <property type="match status" value="1"/>
</dbReference>
<dbReference type="SUPFAM" id="SSF57567">
    <property type="entry name" value="Serine protease inhibitors"/>
    <property type="match status" value="11"/>
</dbReference>
<dbReference type="SMART" id="SM00215">
    <property type="entry name" value="VWC_out"/>
    <property type="match status" value="10"/>
</dbReference>
<dbReference type="GeneTree" id="ENSGT00940000155829"/>
<dbReference type="CDD" id="cd19941">
    <property type="entry name" value="TIL"/>
    <property type="match status" value="11"/>
</dbReference>
<evidence type="ECO:0000256" key="13">
    <source>
        <dbReference type="PROSITE-ProRule" id="PRU00039"/>
    </source>
</evidence>
<dbReference type="InterPro" id="IPR001007">
    <property type="entry name" value="VWF_dom"/>
</dbReference>
<reference evidence="20 21" key="1">
    <citation type="submission" date="2020-10" db="EMBL/GenBank/DDBJ databases">
        <title>Pygocentrus nattereri (red-bellied piranha) genome, fPygNat1, primary haplotype.</title>
        <authorList>
            <person name="Myers G."/>
            <person name="Meyer A."/>
            <person name="Karagic N."/>
            <person name="Pippel M."/>
            <person name="Winkler S."/>
            <person name="Tracey A."/>
            <person name="Wood J."/>
            <person name="Formenti G."/>
            <person name="Howe K."/>
            <person name="Fedrigo O."/>
            <person name="Jarvis E.D."/>
        </authorList>
    </citation>
    <scope>NUCLEOTIDE SEQUENCE [LARGE SCALE GENOMIC DNA]</scope>
</reference>
<comment type="function">
    <text evidence="12">Involved in the modulation of neuronal aggregation. May be involved in developmental events during the formation of the central nervous system.</text>
</comment>
<dbReference type="PROSITE" id="PS01225">
    <property type="entry name" value="CTCK_2"/>
    <property type="match status" value="1"/>
</dbReference>
<keyword evidence="6" id="KW-0732">Signal</keyword>
<evidence type="ECO:0000259" key="18">
    <source>
        <dbReference type="PROSITE" id="PS50184"/>
    </source>
</evidence>
<feature type="domain" description="CTCK" evidence="16">
    <location>
        <begin position="4833"/>
        <end position="4932"/>
    </location>
</feature>
<keyword evidence="8" id="KW-0106">Calcium</keyword>
<dbReference type="PRINTS" id="PR00261">
    <property type="entry name" value="LDLRECEPTOR"/>
</dbReference>
<dbReference type="InterPro" id="IPR000421">
    <property type="entry name" value="FA58C"/>
</dbReference>
<dbReference type="SUPFAM" id="SSF57424">
    <property type="entry name" value="LDL receptor-like module"/>
    <property type="match status" value="9"/>
</dbReference>
<feature type="disulfide bond" evidence="14">
    <location>
        <begin position="1468"/>
        <end position="1480"/>
    </location>
</feature>
<keyword evidence="9" id="KW-0130">Cell adhesion</keyword>
<dbReference type="CDD" id="cd00112">
    <property type="entry name" value="LDLa"/>
    <property type="match status" value="9"/>
</dbReference>
<feature type="compositionally biased region" description="Polar residues" evidence="15">
    <location>
        <begin position="2214"/>
        <end position="2223"/>
    </location>
</feature>
<dbReference type="GO" id="GO:0031012">
    <property type="term" value="C:extracellular matrix"/>
    <property type="evidence" value="ECO:0007669"/>
    <property type="project" value="TreeGrafter"/>
</dbReference>
<dbReference type="SUPFAM" id="SSF57603">
    <property type="entry name" value="FnI-like domain"/>
    <property type="match status" value="3"/>
</dbReference>
<dbReference type="InterPro" id="IPR008979">
    <property type="entry name" value="Galactose-bd-like_sf"/>
</dbReference>
<dbReference type="SMART" id="SM00041">
    <property type="entry name" value="CT"/>
    <property type="match status" value="1"/>
</dbReference>
<evidence type="ECO:0000256" key="6">
    <source>
        <dbReference type="ARBA" id="ARBA00022729"/>
    </source>
</evidence>
<dbReference type="FunFam" id="2.10.25.10:FF:000217">
    <property type="entry name" value="SCO-spondin"/>
    <property type="match status" value="1"/>
</dbReference>
<dbReference type="Pfam" id="PF01826">
    <property type="entry name" value="TIL"/>
    <property type="match status" value="9"/>
</dbReference>
<dbReference type="InterPro" id="IPR036084">
    <property type="entry name" value="Ser_inhib-like_sf"/>
</dbReference>
<evidence type="ECO:0000313" key="20">
    <source>
        <dbReference type="Ensembl" id="ENSPNAP00000016257.2"/>
    </source>
</evidence>
<dbReference type="FunFam" id="2.10.25.10:FF:000055">
    <property type="entry name" value="alpha-tectorin isoform X1"/>
    <property type="match status" value="1"/>
</dbReference>
<feature type="region of interest" description="Disordered" evidence="15">
    <location>
        <begin position="2212"/>
        <end position="2247"/>
    </location>
</feature>
<evidence type="ECO:0000256" key="9">
    <source>
        <dbReference type="ARBA" id="ARBA00022889"/>
    </source>
</evidence>
<feature type="disulfide bond" evidence="14">
    <location>
        <begin position="1526"/>
        <end position="1544"/>
    </location>
</feature>
<dbReference type="SUPFAM" id="SSF82895">
    <property type="entry name" value="TSP-1 type 1 repeat"/>
    <property type="match status" value="24"/>
</dbReference>
<dbReference type="Pfam" id="PF00754">
    <property type="entry name" value="F5_F8_type_C"/>
    <property type="match status" value="1"/>
</dbReference>
<feature type="domain" description="VWFC" evidence="18">
    <location>
        <begin position="4777"/>
        <end position="4834"/>
    </location>
</feature>
<feature type="disulfide bond" evidence="14">
    <location>
        <begin position="2330"/>
        <end position="2342"/>
    </location>
</feature>
<dbReference type="CDD" id="cd00057">
    <property type="entry name" value="FA58C"/>
    <property type="match status" value="1"/>
</dbReference>
<keyword evidence="4" id="KW-0964">Secreted</keyword>
<dbReference type="InterPro" id="IPR014853">
    <property type="entry name" value="VWF/SSPO/ZAN-like_Cys-rich_dom"/>
</dbReference>
<feature type="disulfide bond" evidence="14">
    <location>
        <begin position="1475"/>
        <end position="1493"/>
    </location>
</feature>
<dbReference type="PROSITE" id="PS01209">
    <property type="entry name" value="LDLRA_1"/>
    <property type="match status" value="4"/>
</dbReference>
<dbReference type="Pfam" id="PF00094">
    <property type="entry name" value="VWD"/>
    <property type="match status" value="3"/>
</dbReference>
<dbReference type="InterPro" id="IPR002919">
    <property type="entry name" value="TIL_dom"/>
</dbReference>
<evidence type="ECO:0000259" key="19">
    <source>
        <dbReference type="PROSITE" id="PS51233"/>
    </source>
</evidence>
<comment type="similarity">
    <text evidence="2">Belongs to the thrombospondin family.</text>
</comment>
<dbReference type="Gene3D" id="2.10.25.10">
    <property type="entry name" value="Laminin"/>
    <property type="match status" value="13"/>
</dbReference>
<feature type="domain" description="VWFD" evidence="19">
    <location>
        <begin position="990"/>
        <end position="1160"/>
    </location>
</feature>
<dbReference type="Proteomes" id="UP001501920">
    <property type="component" value="Chromosome 3"/>
</dbReference>
<dbReference type="SMART" id="SM00209">
    <property type="entry name" value="TSP1"/>
    <property type="match status" value="26"/>
</dbReference>
<comment type="subcellular location">
    <subcellularLocation>
        <location evidence="1">Secreted</location>
        <location evidence="1">Extracellular space</location>
    </subcellularLocation>
</comment>
<evidence type="ECO:0000256" key="14">
    <source>
        <dbReference type="PROSITE-ProRule" id="PRU00124"/>
    </source>
</evidence>
<feature type="disulfide bond" evidence="14">
    <location>
        <begin position="1596"/>
        <end position="1614"/>
    </location>
</feature>
<organism evidence="20 21">
    <name type="scientific">Pygocentrus nattereri</name>
    <name type="common">Red-bellied piranha</name>
    <dbReference type="NCBI Taxonomy" id="42514"/>
    <lineage>
        <taxon>Eukaryota</taxon>
        <taxon>Metazoa</taxon>
        <taxon>Chordata</taxon>
        <taxon>Craniata</taxon>
        <taxon>Vertebrata</taxon>
        <taxon>Euteleostomi</taxon>
        <taxon>Actinopterygii</taxon>
        <taxon>Neopterygii</taxon>
        <taxon>Teleostei</taxon>
        <taxon>Ostariophysi</taxon>
        <taxon>Characiformes</taxon>
        <taxon>Characoidei</taxon>
        <taxon>Pygocentrus</taxon>
    </lineage>
</organism>
<evidence type="ECO:0000256" key="2">
    <source>
        <dbReference type="ARBA" id="ARBA00009456"/>
    </source>
</evidence>
<evidence type="ECO:0000256" key="4">
    <source>
        <dbReference type="ARBA" id="ARBA00022525"/>
    </source>
</evidence>
<evidence type="ECO:0000256" key="3">
    <source>
        <dbReference type="ARBA" id="ARBA00020523"/>
    </source>
</evidence>
<dbReference type="Gene3D" id="2.20.100.10">
    <property type="entry name" value="Thrombospondin type-1 (TSP1) repeat"/>
    <property type="match status" value="24"/>
</dbReference>
<dbReference type="PROSITE" id="PS50092">
    <property type="entry name" value="TSP1"/>
    <property type="match status" value="24"/>
</dbReference>
<dbReference type="SMART" id="SM00214">
    <property type="entry name" value="VWC"/>
    <property type="match status" value="6"/>
</dbReference>
<feature type="disulfide bond" evidence="14">
    <location>
        <begin position="1392"/>
        <end position="1404"/>
    </location>
</feature>
<dbReference type="PROSITE" id="PS01208">
    <property type="entry name" value="VWFC_1"/>
    <property type="match status" value="1"/>
</dbReference>
<evidence type="ECO:0000256" key="8">
    <source>
        <dbReference type="ARBA" id="ARBA00022837"/>
    </source>
</evidence>
<feature type="disulfide bond" evidence="14">
    <location>
        <begin position="2349"/>
        <end position="2364"/>
    </location>
</feature>
<feature type="disulfide bond" evidence="14">
    <location>
        <begin position="1487"/>
        <end position="1502"/>
    </location>
</feature>
<feature type="domain" description="F5/8 type C" evidence="17">
    <location>
        <begin position="1982"/>
        <end position="2138"/>
    </location>
</feature>
<dbReference type="SMART" id="SM00231">
    <property type="entry name" value="FA58C"/>
    <property type="match status" value="1"/>
</dbReference>
<dbReference type="InterPro" id="IPR002172">
    <property type="entry name" value="LDrepeatLR_classA_rpt"/>
</dbReference>
<dbReference type="Gene3D" id="2.60.120.260">
    <property type="entry name" value="Galactose-binding domain-like"/>
    <property type="match status" value="1"/>
</dbReference>
<dbReference type="GO" id="GO:0007155">
    <property type="term" value="P:cell adhesion"/>
    <property type="evidence" value="ECO:0007669"/>
    <property type="project" value="UniProtKB-KW"/>
</dbReference>
<reference evidence="20" key="3">
    <citation type="submission" date="2025-09" db="UniProtKB">
        <authorList>
            <consortium name="Ensembl"/>
        </authorList>
    </citation>
    <scope>IDENTIFICATION</scope>
</reference>
<dbReference type="InterPro" id="IPR001846">
    <property type="entry name" value="VWF_type-D"/>
</dbReference>
<feature type="disulfide bond" evidence="14">
    <location>
        <begin position="2297"/>
        <end position="2315"/>
    </location>
</feature>
<evidence type="ECO:0000256" key="11">
    <source>
        <dbReference type="ARBA" id="ARBA00023180"/>
    </source>
</evidence>
<evidence type="ECO:0000256" key="12">
    <source>
        <dbReference type="ARBA" id="ARBA00045981"/>
    </source>
</evidence>
<protein>
    <recommendedName>
        <fullName evidence="3">SCO-spondin</fullName>
    </recommendedName>
</protein>
<dbReference type="PROSITE" id="PS50068">
    <property type="entry name" value="LDLRA_2"/>
    <property type="match status" value="9"/>
</dbReference>
<dbReference type="InterPro" id="IPR006207">
    <property type="entry name" value="Cys_knot_C"/>
</dbReference>
<keyword evidence="5" id="KW-0245">EGF-like domain</keyword>
<dbReference type="InterPro" id="IPR044004">
    <property type="entry name" value="TSP1_spondin_dom"/>
</dbReference>
<dbReference type="Pfam" id="PF00057">
    <property type="entry name" value="Ldl_recept_a"/>
    <property type="match status" value="9"/>
</dbReference>
<evidence type="ECO:0000259" key="17">
    <source>
        <dbReference type="PROSITE" id="PS50022"/>
    </source>
</evidence>
<dbReference type="Gene3D" id="2.10.70.10">
    <property type="entry name" value="Complement Module, domain 1"/>
    <property type="match status" value="1"/>
</dbReference>
<dbReference type="InterPro" id="IPR050780">
    <property type="entry name" value="Mucin_vWF_Thrombospondin_sf"/>
</dbReference>
<dbReference type="InterPro" id="IPR023415">
    <property type="entry name" value="LDLR_class-A_CS"/>
</dbReference>
<dbReference type="STRING" id="42514.ENSPNAP00000016257"/>
<dbReference type="Pfam" id="PF00090">
    <property type="entry name" value="TSP_1"/>
    <property type="match status" value="23"/>
</dbReference>
<feature type="domain" description="VWFC" evidence="18">
    <location>
        <begin position="1899"/>
        <end position="1961"/>
    </location>
</feature>
<feature type="domain" description="VWFD" evidence="19">
    <location>
        <begin position="178"/>
        <end position="349"/>
    </location>
</feature>
<dbReference type="PROSITE" id="PS01286">
    <property type="entry name" value="FA58C_2"/>
    <property type="match status" value="1"/>
</dbReference>
<feature type="disulfide bond" evidence="14">
    <location>
        <begin position="1519"/>
        <end position="1531"/>
    </location>
</feature>
<keyword evidence="11" id="KW-0325">Glycoprotein</keyword>
<evidence type="ECO:0000259" key="16">
    <source>
        <dbReference type="PROSITE" id="PS01225"/>
    </source>
</evidence>
<dbReference type="Pfam" id="PF19028">
    <property type="entry name" value="TSP1_spondin"/>
    <property type="match status" value="1"/>
</dbReference>
<keyword evidence="21" id="KW-1185">Reference proteome</keyword>
<evidence type="ECO:0000313" key="21">
    <source>
        <dbReference type="Proteomes" id="UP001501920"/>
    </source>
</evidence>
<feature type="compositionally biased region" description="Low complexity" evidence="15">
    <location>
        <begin position="1993"/>
        <end position="2003"/>
    </location>
</feature>
<dbReference type="FunFam" id="4.10.400.10:FF:000065">
    <property type="entry name" value="Transmembrane protease serine 7"/>
    <property type="match status" value="1"/>
</dbReference>
<evidence type="ECO:0000256" key="5">
    <source>
        <dbReference type="ARBA" id="ARBA00022536"/>
    </source>
</evidence>
<feature type="disulfide bond" evidence="14">
    <location>
        <begin position="1442"/>
        <end position="1460"/>
    </location>
</feature>
<feature type="disulfide bond" evidence="14">
    <location>
        <begin position="1538"/>
        <end position="1553"/>
    </location>
</feature>
<dbReference type="FunFam" id="2.20.100.10:FF:000007">
    <property type="entry name" value="Thrombospondin 1"/>
    <property type="match status" value="1"/>
</dbReference>
<dbReference type="InterPro" id="IPR000884">
    <property type="entry name" value="TSP1_rpt"/>
</dbReference>
<feature type="region of interest" description="Disordered" evidence="15">
    <location>
        <begin position="1993"/>
        <end position="2018"/>
    </location>
</feature>
<dbReference type="SMART" id="SM00216">
    <property type="entry name" value="VWD"/>
    <property type="match status" value="3"/>
</dbReference>
<keyword evidence="10 14" id="KW-1015">Disulfide bond</keyword>
<evidence type="ECO:0000256" key="15">
    <source>
        <dbReference type="SAM" id="MobiDB-lite"/>
    </source>
</evidence>
<dbReference type="SMART" id="SM00832">
    <property type="entry name" value="C8"/>
    <property type="match status" value="3"/>
</dbReference>
<dbReference type="InterPro" id="IPR036383">
    <property type="entry name" value="TSP1_rpt_sf"/>
</dbReference>
<dbReference type="Gene3D" id="4.10.400.10">
    <property type="entry name" value="Low-density Lipoprotein Receptor"/>
    <property type="match status" value="9"/>
</dbReference>
<evidence type="ECO:0000256" key="10">
    <source>
        <dbReference type="ARBA" id="ARBA00023157"/>
    </source>
</evidence>
<evidence type="ECO:0000256" key="1">
    <source>
        <dbReference type="ARBA" id="ARBA00004239"/>
    </source>
</evidence>
<proteinExistence type="inferred from homology"/>
<sequence length="4939" mass="535008">IHWCEHSVEDKLENIITPRLQLEVQCSEVYQYNTQGWRLDVDRMRHTHGGDDGIALYYKRQGPKASCYLFKPANVVTERVNRTVRACCEGWGGPHCTQGVSFRGLCFSTWNCEEFPGVQNSSLMSLEQCCGSLWGLSWKNASDQTCLSCSYTLLPDSQSPPLLHGGILGGLRDPKASATCMSWGGAHYRSFDRKHFHFQGGCTYVLASSTDGTWAVYISTVCDGRGHCSKALRMMLGLDLVSIHKSNMSLNGLILPQGEPFFQNGVSVHWLGDFVFVESGLGVRIKFDLGNTVYLTVTAEHFAATRGLCGVYNSNADDDFISRSGSMSQYAASFGNSWRVPDQQTEGCSDAAELGHSCDITGDVRLRRGAESTCHQLKESPFSHCHYRVDPGPYVDTCLYVYCSLGDSEREAAVCDTLASYARECAQQHVIFSWRRPDLCERVCPGGQRFSDCVSSCPPSCTSAFPPASGQCREECVGGCECPPGLYLHGGKCLQKDDCPCFHRRHAYQEGDTVKQKCNTCVCKGGQWQCSVEKCAAQCSITGAMHISTFDKKRYNLQAGQCQFTAVEDFVDNKLAVTIKAGECVTGSSTGCPQEMTVTAYHTTVTVTNTGSVLLNGQRVPLPVLTADLAVRRPSSSFLLIQAFGAQLLLHTDGPLILITLQPGFAHKVRGLCGTLTWNQHDDFTTPEGDVENSVSTFAAKFTSVSCHLPSAVTTDPCSTYTQRKQYAETVCAVIHSAVFQACHNVVEREPYVRMCLTEVCSCTPNQLCHCAVLTAYTQHCAQEGVLVSWRNHTFCPVKCSGGQVYQECGQVCGSSCADLKQGWSCEENSGSRTCVPGCQCPEGLVQDDQGQCVPVSMCPCVHEGMIHPPGSSVQISCNNCVCGNGVWNCTDDPCPEIQECPGSLVFSPRSCLKTCSSLDSPQAPCTEPIYGCVCPEGTVLLGDQCVSPDECPCHHNSRLFFTNDTISKDCNTCVCKQRRWHCTQLLCAGTCVATGDPHYVTFDGRCFSFLGDCEYVLVQEMSGLFSISAENVPCGSTGVTCTKSVTLTVGNTAIHLLRGKAVTVNGMSVTLPKSYSGSGLVLERIGLFVSLSSRLGVTLLWDGGMRVYVRLEPHLRGRVGGLCGNFDGDVENDFTTRQGIVESTPELFGNSWKVSPSCPDVTEQDLRDPCAINPHRVTWAKKKCAVITQDLFSLCHAEVPYQQYYDWCVFDACGCDSGGDCECLCTAIAAYAEECNRRGVYIRWRSQELCPLQCEDGLVYEACGPACTDVCPGSTSSLNSHCNTLSCVEGCFCPHGTVRNGDSCVAPAECPCEWEGSLFPPGTDVTQWCQNCSCFNGTWHCTGSACPPPTPCLESEFQCSGGSHRCIPSLWLCDNEDDCGDGSDEICPSTCPPGQFRCSAGACLPVELRCNGHPDCADQSDEEFCAPVTAVLGCAAGEFQCANGRCLSAAKMCDGRLDCGDERGCVCTPGEFQCPGDQCIPAKSVCDGQKDCPSGIDEVICPVKGCSQYEVPVRLSGCSQYEFGCANGQCVPLGWRCDGETDCLDGSDEQQCDRICGPNEVLCLSGDQCVQHMHLSSTAPPGGWNTTYTCPEFTCMDGSCVPFKSVCNGVADCPDASLLMAEGPSDEQGCRNWGPWGSWSSCSHTCGAGTMSRRRHCPLGDALGQCRGEDTQRQQCYSSACPVDGHWSAWTTWSNCSKGCGGVELRQRACVPPQNGGRACTELSGKTALTTEINPCPQDACANVSCPAGLVTHSCASCPKTCAHISSGTSCDPGAPCFTGCWCPEGKVMNHLQQCVLPEECVCEVSGVRYWPGQQMKMGCEICRCESGRPQHCQANPECSVHCGWSSWSPWGECLGPCGVQSVQWSFRSPNNPSKHGKGRQCRGIYRKARRCQTEPCEECEYQGRTHAVSDRWKVGQCQLCQCLPNLIVQCAPFCPYSFTGCPQGQTLIPGEGDKCCYCEDKAPKDAPFVPTFPLPPGDECWSPLGVQSLPASSFSASSQQPGHPASAGRWSPEPEQYRELPASTPLSYTHNNQAPYLQIDLLRPYNITGLLTQGGGLFDIFVSSFYLQFSSDGSQWYTYKELITDARPKAKVFLGNHDDRGVAQIKLDRMVLAQFVRVMPHDFQNGIYLRVELMGCGGGVPCREREFQCGNGRCVSTGPQGVLCDGINDCGDGSDELNCGGYMEKGGVLLVQFFSILVLEAHFPTPGLPGLQNHTASTGSPGYQDYTPGPPGLHTKSPQDGRPGVSTVSPIVPGALGKPGLLSYTKLLAVIKHDMTTPHDGGLPRVLCVEGQFTCRSVGCVDAELVCDGREDCPDGSDEDRCVVPSPCSAKQFTCTSGECVHLDKKCDLHKDCADGSDERDCVDCVMSTWTAWSQCSASCGLGSLFRKREILRDARAGGSCGGAQFDSRACFLQACPVDGQWAEWSEWSECDATCNGGLRVRNRSCSNPPAKNSGKECEGMIMQTQSCNTQPCGPDTNSKTGCTNGLVLVTELDCSHIQRCRCPAGLFFQDGHCVNASKCVCLLEGSELQPGEQVVIDNCTVCVCQDGSVSCDNSSCISKCNWSAWSSWTSCDGSCGTGIQQRFRSALTPSGAMHVEACEGDSAEARRCYSPCSEEAPWSEWTMWSECSKTCFHHVDAVGMRRRFRSCNHTDSNPPCVGEGEEQEPCNTMHCPVNGGWSEWSPWSECSSECDSGTQIRERFCSFPPPLYGGSSCLGPHIQTRDCNSQPCSGVCPTGMTFLTTEQCQAQGGACPRVCLDATASVQCATECYDGCYCSPGLYLFNNTCVPLSHCPCYHQGVLYTHGATVPHDTCNNCTCINGEMQCGTAPCPVDCGWTEWTSWSTCSRTCDVGIRRRYRSGTNPLPAFGGRPCEGDRMGLDTCSIYPCSGVKGPWSAWSECSVPCGGGYRNRTRGPIRSHGTPQQFSACNLQPCGNGCAVGQEWTACVREVLLCSDLGSENVMNSTCFSGCQCPQGTALQDGSCVPLSLCRCDVDGEQYDIIFSNFSSYMYIVFLVNGGWSVWTPWSVCSVTCGAGLQSRYRFCSSPERAGNGLPCLGPDRQDQVCVLSPCSRDGGWSEWTSWTDCTKSCGGGVRSRRRECDRPATEREGDFCEGLKTELIACNMDPCPVSPCSAVPGSVFSSCGPSCPRTCDDLAHCEWRCEAGCYCTDGKVLSVNNTACIEKEQCPCLNLNTGQRVDPEDTVPSPDSCNNCTCTGGQLNCSNDPCPVEGGWCEWSSWTPCSKTCGAEWVSRYRSCACPEPKAGGAACPDQQEEHGGLGVQIQRQQCPSITFCPVHGSWGLWSTWSECDACAGVSVRKRECNSPPARFGGLPCHGEHIQSRGCHDNQTICSDCEGGQEEWPCGKPCPRSCEDLHGDTECLDTPGCSQSCGCPGDMVLQDGVCVEREECRCKFHNSTTGVVSISNTSWEWPGRMDWQYANSGESIIRDCSNCTCEAGVLNCDSVPGCHVDGGWSQWGPWSECSVPCGGGVKLRLRQCNNPQCGFFLSLSVSEVGCPPGRLYRECERGEGCPFSCAQLSGLEGCYSEGCEEGCHCPFNTYQHNGTCMQECPCLVDRELLTSLQRVSVTPELTPDLQNITMGTELRSGEELMHECSSCLCQHGLWNCSLVPCPRDGGLTSWGPWGSCSISCGGLGQKIRSRSCSQPSPTHGGRDCVGALQETAYCQTPDCPDEDIGFSQWSAWSTCSKTCSDAGAPAVKSRKRECISAPCSGQNRQEKICNIPQCPDGGVCMGEVCAHRNCSWTQWSEWSACSRSCGVGQQQRFRSFLAPGVNGTWCPDILGGNVENRFCNIRACRVDGSWSRWSPWSRCDKACGGGRSIRTRSCSSPPPKNGGWNCVGEKNQVKPCNTKPCDERGCPPGQEFVPCANECPQRCSDLQQGIQCHSNTECQPGCRCPRGELQQDGVCVKLWQCDCVDAAGQSWAAGSQHQVDCNNCSCTDGLLLCTNHTCAGDSSCSWSSWSSWASCSATCGSGQRTRFRSLIPESPDVDCQFEEVQHKSCDLGPCPPLCLHDNQELSVGDTWLQGECKQCTCIPEGEYCQDIDCEVDGGWTPWSVWSDCSVTCGRGTQIRSRACINPPPRNNGTHCSGPEQEAQDCHTALCLDDLCPWSIWSPCSRSCGAGVASRRRQCVCEEEGDHSCPDHIEAERDREETRLCYTRPCPDCPMSQWSEWTVCSCVSPWQQRYRAPLSTTTRGQHCTELERQSRPCKLQDYCTEPFQLDCASPCEKQCVLQGQGLLQQNETCVPPEQCGCIHLLQQDSGLPLPVTVPQGKQITVGCSTCLCHEGSLQCDSRECEVSLSEWSEWTPCSPCVPASSLLQSGSAVDGGGGAGVHATAATLVSVQRRYRACLDVDSGLPINSREGECSKPLEEERICPQPDICKDLCQWSVWGPWSVCQDPCSGGFRQRERKALAATPGPHCPRQQSQSQSCNTGLCPGERCEDRGRVYEASCANQCPRSCADLWEHVQCLQGVCHQGCRCPDGWLLQDGECVRVSACRCGLPTENGTLQLTPGQNATVNCNTCVCVNGSLVCTDQPCPVYGSWGSWSECSVSCGSGQRTRSRPCTHTAGGPPCAETEEKQTCTQPPCPECPVGQVFSVCAGSCPFSCQDLWPESECVPGACSPGCACPPATVMFNGTCVPHYECPCSPLSLLLMFPNITLSTPQEQVPPGTIVPHLCNTCVCENGVFNCTEEPCDGCPEGERWRRSMSEAERVCERGCVDMYKAEPLNCTTTNAISEGCVCEDGRYRNADGRCVIPALCQCEEEDGTLREPGSEWEEDCQTCHCVNGLKQCKTSCPTLQCEQGEVKVLEAGQCCPVCRKEYTGDPLAQCHHHTEVRNITKGDCRLDNVEVSFCRGRCLSGTDVILEEPYLQVVCDCCSYRLDPQSPVRFLSLRCANGESEPVVLPVIDSCECTSCQGGDELSR</sequence>
<feature type="disulfide bond" evidence="14">
    <location>
        <begin position="1435"/>
        <end position="1447"/>
    </location>
</feature>
<dbReference type="PROSITE" id="PS51233">
    <property type="entry name" value="VWFD"/>
    <property type="match status" value="3"/>
</dbReference>
<dbReference type="GO" id="GO:0005615">
    <property type="term" value="C:extracellular space"/>
    <property type="evidence" value="ECO:0007669"/>
    <property type="project" value="TreeGrafter"/>
</dbReference>
<dbReference type="PANTHER" id="PTHR11339:SF396">
    <property type="entry name" value="SCO-SPONDIN"/>
    <property type="match status" value="1"/>
</dbReference>
<dbReference type="Ensembl" id="ENSPNAT00000024740.2">
    <property type="protein sequence ID" value="ENSPNAP00000016257.2"/>
    <property type="gene ID" value="ENSPNAG00000022666.2"/>
</dbReference>
<comment type="caution">
    <text evidence="13">Lacks conserved residue(s) required for the propagation of feature annotation.</text>
</comment>
<feature type="disulfide bond" evidence="14">
    <location>
        <begin position="1411"/>
        <end position="1426"/>
    </location>
</feature>
<dbReference type="FunFam" id="2.20.100.10:FF:000001">
    <property type="entry name" value="semaphorin-5A isoform X1"/>
    <property type="match status" value="5"/>
</dbReference>
<dbReference type="SMART" id="SM00192">
    <property type="entry name" value="LDLa"/>
    <property type="match status" value="9"/>
</dbReference>
<dbReference type="SUPFAM" id="SSF49785">
    <property type="entry name" value="Galactose-binding domain-like"/>
    <property type="match status" value="1"/>
</dbReference>